<reference evidence="2 3" key="1">
    <citation type="submission" date="2020-03" db="EMBL/GenBank/DDBJ databases">
        <title>Genomic Encyclopedia of Type Strains, Phase IV (KMG-IV): sequencing the most valuable type-strain genomes for metagenomic binning, comparative biology and taxonomic classification.</title>
        <authorList>
            <person name="Goeker M."/>
        </authorList>
    </citation>
    <scope>NUCLEOTIDE SEQUENCE [LARGE SCALE GENOMIC DNA]</scope>
    <source>
        <strain evidence="2 3">DSM 101599</strain>
    </source>
</reference>
<evidence type="ECO:0000256" key="1">
    <source>
        <dbReference type="SAM" id="Phobius"/>
    </source>
</evidence>
<dbReference type="EMBL" id="JAASQL010000003">
    <property type="protein sequence ID" value="NIJ45716.1"/>
    <property type="molecule type" value="Genomic_DNA"/>
</dbReference>
<accession>A0ABX0UE39</accession>
<keyword evidence="1" id="KW-0472">Membrane</keyword>
<dbReference type="InterPro" id="IPR011989">
    <property type="entry name" value="ARM-like"/>
</dbReference>
<dbReference type="SUPFAM" id="SSF48371">
    <property type="entry name" value="ARM repeat"/>
    <property type="match status" value="1"/>
</dbReference>
<dbReference type="Proteomes" id="UP000745859">
    <property type="component" value="Unassembled WGS sequence"/>
</dbReference>
<dbReference type="InterPro" id="IPR016024">
    <property type="entry name" value="ARM-type_fold"/>
</dbReference>
<keyword evidence="3" id="KW-1185">Reference proteome</keyword>
<protein>
    <recommendedName>
        <fullName evidence="4">HEAT repeat-containing protein</fullName>
    </recommendedName>
</protein>
<name>A0ABX0UE39_9FLAO</name>
<feature type="transmembrane region" description="Helical" evidence="1">
    <location>
        <begin position="6"/>
        <end position="26"/>
    </location>
</feature>
<comment type="caution">
    <text evidence="2">The sequence shown here is derived from an EMBL/GenBank/DDBJ whole genome shotgun (WGS) entry which is preliminary data.</text>
</comment>
<evidence type="ECO:0000313" key="3">
    <source>
        <dbReference type="Proteomes" id="UP000745859"/>
    </source>
</evidence>
<dbReference type="RefSeq" id="WP_208412338.1">
    <property type="nucleotide sequence ID" value="NZ_JAASQL010000003.1"/>
</dbReference>
<sequence>MLQLLFYITVYTSIVLLLMMFFFSYLNKVKKQKYSVWEKESNELINTFIFIDNNTVLELPDDIHTLKKNPFFRTFISQKIITAVKNFSGETTRNLKQLYLLLELDKDTLHDTKHVLGHLKTRAIRNVGVMNLKNFEEIVFENTNHKNDLIRIEAQVALIRLTGFKGLKFLNIITYPISEWYQIVLLRELKTLDPEKFKGIKIWLKSFNKSVIVFTLKLIANYHLFEFYPDTVKLLHHKNHKIRLQAIRTLAKIFNKNTPKELLSIFENETTENKIAILKELSSFKEQSTIPYLIELLKQETPTLQIVIIKTIAKIDTEGILLLEKIPNAHTPPLNNIILQLKEEQAYELD</sequence>
<proteinExistence type="predicted"/>
<evidence type="ECO:0008006" key="4">
    <source>
        <dbReference type="Google" id="ProtNLM"/>
    </source>
</evidence>
<dbReference type="Gene3D" id="1.25.10.10">
    <property type="entry name" value="Leucine-rich Repeat Variant"/>
    <property type="match status" value="1"/>
</dbReference>
<keyword evidence="1" id="KW-0812">Transmembrane</keyword>
<keyword evidence="1" id="KW-1133">Transmembrane helix</keyword>
<gene>
    <name evidence="2" type="ORF">FHR24_002187</name>
</gene>
<evidence type="ECO:0000313" key="2">
    <source>
        <dbReference type="EMBL" id="NIJ45716.1"/>
    </source>
</evidence>
<organism evidence="2 3">
    <name type="scientific">Wenyingzhuangia heitensis</name>
    <dbReference type="NCBI Taxonomy" id="1487859"/>
    <lineage>
        <taxon>Bacteria</taxon>
        <taxon>Pseudomonadati</taxon>
        <taxon>Bacteroidota</taxon>
        <taxon>Flavobacteriia</taxon>
        <taxon>Flavobacteriales</taxon>
        <taxon>Flavobacteriaceae</taxon>
        <taxon>Wenyingzhuangia</taxon>
    </lineage>
</organism>